<sequence length="180" mass="19847">MAKKRNKAYRPRGTLVNPLDWAIAGAHTMTDLQQSEFLAPVDRAIDLIRQGKAGRDDWNDVANAMNVATALAHFQIGPNLLPAIEAAQDALKAVAGRMIGGGSSTCYAHELEAIREGREMYRAQLKVCTQGESSRAIQRVKNMHRSGAMEDMAKLFAGMQSINKKQRGERNENPTSKRIN</sequence>
<name>A0ABW8F5K2_9BURK</name>
<reference evidence="2 3" key="1">
    <citation type="submission" date="2024-10" db="EMBL/GenBank/DDBJ databases">
        <title>The Natural Products Discovery Center: Release of the First 8490 Sequenced Strains for Exploring Actinobacteria Biosynthetic Diversity.</title>
        <authorList>
            <person name="Kalkreuter E."/>
            <person name="Kautsar S.A."/>
            <person name="Yang D."/>
            <person name="Bader C.D."/>
            <person name="Teijaro C.N."/>
            <person name="Fluegel L."/>
            <person name="Davis C.M."/>
            <person name="Simpson J.R."/>
            <person name="Lauterbach L."/>
            <person name="Steele A.D."/>
            <person name="Gui C."/>
            <person name="Meng S."/>
            <person name="Li G."/>
            <person name="Viehrig K."/>
            <person name="Ye F."/>
            <person name="Su P."/>
            <person name="Kiefer A.F."/>
            <person name="Nichols A."/>
            <person name="Cepeda A.J."/>
            <person name="Yan W."/>
            <person name="Fan B."/>
            <person name="Jiang Y."/>
            <person name="Adhikari A."/>
            <person name="Zheng C.-J."/>
            <person name="Schuster L."/>
            <person name="Cowan T.M."/>
            <person name="Smanski M.J."/>
            <person name="Chevrette M.G."/>
            <person name="De Carvalho L.P.S."/>
            <person name="Shen B."/>
        </authorList>
    </citation>
    <scope>NUCLEOTIDE SEQUENCE [LARGE SCALE GENOMIC DNA]</scope>
    <source>
        <strain evidence="2 3">NPDC087045</strain>
    </source>
</reference>
<dbReference type="Proteomes" id="UP001617427">
    <property type="component" value="Unassembled WGS sequence"/>
</dbReference>
<evidence type="ECO:0000256" key="1">
    <source>
        <dbReference type="SAM" id="MobiDB-lite"/>
    </source>
</evidence>
<evidence type="ECO:0008006" key="4">
    <source>
        <dbReference type="Google" id="ProtNLM"/>
    </source>
</evidence>
<dbReference type="RefSeq" id="WP_402703704.1">
    <property type="nucleotide sequence ID" value="NZ_JBIUZV010000025.1"/>
</dbReference>
<comment type="caution">
    <text evidence="2">The sequence shown here is derived from an EMBL/GenBank/DDBJ whole genome shotgun (WGS) entry which is preliminary data.</text>
</comment>
<keyword evidence="3" id="KW-1185">Reference proteome</keyword>
<organism evidence="2 3">
    <name type="scientific">Herbaspirillum chlorophenolicum</name>
    <dbReference type="NCBI Taxonomy" id="211589"/>
    <lineage>
        <taxon>Bacteria</taxon>
        <taxon>Pseudomonadati</taxon>
        <taxon>Pseudomonadota</taxon>
        <taxon>Betaproteobacteria</taxon>
        <taxon>Burkholderiales</taxon>
        <taxon>Oxalobacteraceae</taxon>
        <taxon>Herbaspirillum</taxon>
    </lineage>
</organism>
<gene>
    <name evidence="2" type="ORF">ACIPEN_22310</name>
</gene>
<accession>A0ABW8F5K2</accession>
<evidence type="ECO:0000313" key="3">
    <source>
        <dbReference type="Proteomes" id="UP001617427"/>
    </source>
</evidence>
<protein>
    <recommendedName>
        <fullName evidence="4">Terminase small subunit</fullName>
    </recommendedName>
</protein>
<feature type="region of interest" description="Disordered" evidence="1">
    <location>
        <begin position="161"/>
        <end position="180"/>
    </location>
</feature>
<dbReference type="EMBL" id="JBIUZV010000025">
    <property type="protein sequence ID" value="MFJ3048577.1"/>
    <property type="molecule type" value="Genomic_DNA"/>
</dbReference>
<proteinExistence type="predicted"/>
<evidence type="ECO:0000313" key="2">
    <source>
        <dbReference type="EMBL" id="MFJ3048577.1"/>
    </source>
</evidence>